<dbReference type="SUPFAM" id="SSF56047">
    <property type="entry name" value="Ribosomal protein S8"/>
    <property type="match status" value="1"/>
</dbReference>
<dbReference type="Pfam" id="PF00410">
    <property type="entry name" value="Ribosomal_S8"/>
    <property type="match status" value="1"/>
</dbReference>
<dbReference type="AlphaFoldDB" id="A0A097KKI3"/>
<dbReference type="GeneID" id="22158729"/>
<evidence type="ECO:0000256" key="5">
    <source>
        <dbReference type="RuleBase" id="RU003660"/>
    </source>
</evidence>
<name>A0A097KKI3_9CHLO</name>
<evidence type="ECO:0000313" key="6">
    <source>
        <dbReference type="EMBL" id="AIT93701.1"/>
    </source>
</evidence>
<comment type="similarity">
    <text evidence="1 4 5">Belongs to the universal ribosomal protein uS8 family.</text>
</comment>
<dbReference type="GO" id="GO:1990904">
    <property type="term" value="C:ribonucleoprotein complex"/>
    <property type="evidence" value="ECO:0007669"/>
    <property type="project" value="UniProtKB-KW"/>
</dbReference>
<comment type="function">
    <text evidence="4">One of the primary rRNA binding proteins, it binds directly to 16S rRNA central domain where it helps coordinate assembly of the platform of the 30S subunit.</text>
</comment>
<dbReference type="EMBL" id="KM462864">
    <property type="protein sequence ID" value="AIT93701.1"/>
    <property type="molecule type" value="Genomic_DNA"/>
</dbReference>
<evidence type="ECO:0000256" key="2">
    <source>
        <dbReference type="ARBA" id="ARBA00022980"/>
    </source>
</evidence>
<reference evidence="6" key="1">
    <citation type="journal article" date="2014" name="BMC Evol. Biol.">
        <title>Chloroplast phylogenomic analysis resolves deep-level relationships within the green algal class Trebouxiophyceae.</title>
        <authorList>
            <person name="Lemieux C."/>
            <person name="Otis C."/>
            <person name="Turmel M."/>
        </authorList>
    </citation>
    <scope>NUCLEOTIDE SEQUENCE</scope>
</reference>
<dbReference type="GO" id="GO:0005840">
    <property type="term" value="C:ribosome"/>
    <property type="evidence" value="ECO:0007669"/>
    <property type="project" value="UniProtKB-KW"/>
</dbReference>
<dbReference type="GO" id="GO:0003735">
    <property type="term" value="F:structural constituent of ribosome"/>
    <property type="evidence" value="ECO:0007669"/>
    <property type="project" value="InterPro"/>
</dbReference>
<dbReference type="Gene3D" id="3.30.1490.10">
    <property type="match status" value="1"/>
</dbReference>
<organism evidence="6">
    <name type="scientific">Stichococcus bacillaris</name>
    <dbReference type="NCBI Taxonomy" id="37433"/>
    <lineage>
        <taxon>Eukaryota</taxon>
        <taxon>Viridiplantae</taxon>
        <taxon>Chlorophyta</taxon>
        <taxon>core chlorophytes</taxon>
        <taxon>Trebouxiophyceae</taxon>
        <taxon>Prasiolales</taxon>
        <taxon>Stichococcaceae</taxon>
        <taxon>Stichococcus</taxon>
    </lineage>
</organism>
<comment type="subunit">
    <text evidence="4">Part of the 30S ribosomal subunit.</text>
</comment>
<protein>
    <recommendedName>
        <fullName evidence="4">Small ribosomal subunit protein uS8c</fullName>
    </recommendedName>
</protein>
<dbReference type="InterPro" id="IPR035987">
    <property type="entry name" value="Ribosomal_uS8_sf"/>
</dbReference>
<evidence type="ECO:0000256" key="3">
    <source>
        <dbReference type="ARBA" id="ARBA00023274"/>
    </source>
</evidence>
<dbReference type="PROSITE" id="PS00053">
    <property type="entry name" value="RIBOSOMAL_S8"/>
    <property type="match status" value="1"/>
</dbReference>
<dbReference type="HAMAP" id="MF_01302_B">
    <property type="entry name" value="Ribosomal_uS8_B"/>
    <property type="match status" value="1"/>
</dbReference>
<dbReference type="Gene3D" id="3.30.1370.30">
    <property type="match status" value="1"/>
</dbReference>
<dbReference type="InterPro" id="IPR047863">
    <property type="entry name" value="Ribosomal_uS8_CS"/>
</dbReference>
<accession>A0A097KKI3</accession>
<geneLocation type="chloroplast" evidence="6"/>
<dbReference type="GO" id="GO:0009507">
    <property type="term" value="C:chloroplast"/>
    <property type="evidence" value="ECO:0007669"/>
    <property type="project" value="UniProtKB-SubCell"/>
</dbReference>
<evidence type="ECO:0000256" key="1">
    <source>
        <dbReference type="ARBA" id="ARBA00006471"/>
    </source>
</evidence>
<dbReference type="FunFam" id="3.30.1490.10:FF:000001">
    <property type="entry name" value="30S ribosomal protein S8"/>
    <property type="match status" value="1"/>
</dbReference>
<comment type="subcellular location">
    <subcellularLocation>
        <location evidence="4">Plastid</location>
        <location evidence="4">Chloroplast</location>
    </subcellularLocation>
</comment>
<dbReference type="GO" id="GO:0019843">
    <property type="term" value="F:rRNA binding"/>
    <property type="evidence" value="ECO:0007669"/>
    <property type="project" value="UniProtKB-UniRule"/>
</dbReference>
<evidence type="ECO:0000256" key="4">
    <source>
        <dbReference type="HAMAP-Rule" id="MF_01302"/>
    </source>
</evidence>
<keyword evidence="3 4" id="KW-0687">Ribonucleoprotein</keyword>
<proteinExistence type="inferred from homology"/>
<gene>
    <name evidence="4 6" type="primary">rps8</name>
</gene>
<keyword evidence="6" id="KW-0150">Chloroplast</keyword>
<keyword evidence="4" id="KW-0694">RNA-binding</keyword>
<keyword evidence="6" id="KW-0934">Plastid</keyword>
<sequence length="177" mass="19881">MVDTISDILTRIRNANLIKSDIVVIPFTHVSQEISAILQNQGFIESFKVVPFALPIPSNAFVVSFSEEKEKEKEKEKTPLETEKATGFSISSGVLEKKNSRLKIILYLKYHGRDKKPCITNLKRISKPGLRIYTTYKEIPKILGGIGIAILSTSQGIMTDREARFRKIGGEVLCAIW</sequence>
<keyword evidence="4" id="KW-0699">rRNA-binding</keyword>
<dbReference type="RefSeq" id="YP_009105044.1">
    <property type="nucleotide sequence ID" value="NC_025527.1"/>
</dbReference>
<dbReference type="PANTHER" id="PTHR11758">
    <property type="entry name" value="40S RIBOSOMAL PROTEIN S15A"/>
    <property type="match status" value="1"/>
</dbReference>
<keyword evidence="2 4" id="KW-0689">Ribosomal protein</keyword>
<dbReference type="GO" id="GO:0006412">
    <property type="term" value="P:translation"/>
    <property type="evidence" value="ECO:0007669"/>
    <property type="project" value="UniProtKB-UniRule"/>
</dbReference>
<dbReference type="InterPro" id="IPR000630">
    <property type="entry name" value="Ribosomal_uS8"/>
</dbReference>